<dbReference type="AlphaFoldDB" id="A0A4Q7JE37"/>
<name>A0A4Q7JE37_9PSEU</name>
<evidence type="ECO:0000256" key="1">
    <source>
        <dbReference type="SAM" id="Phobius"/>
    </source>
</evidence>
<reference evidence="2 3" key="1">
    <citation type="submission" date="2019-02" db="EMBL/GenBank/DDBJ databases">
        <title>Draft genome sequence of Amycolatopsis sp. 8-3EHSu isolated from roots of Suaeda maritima.</title>
        <authorList>
            <person name="Duangmal K."/>
            <person name="Chantavorakit T."/>
        </authorList>
    </citation>
    <scope>NUCLEOTIDE SEQUENCE [LARGE SCALE GENOMIC DNA]</scope>
    <source>
        <strain evidence="2 3">8-3EHSu</strain>
    </source>
</reference>
<proteinExistence type="predicted"/>
<comment type="caution">
    <text evidence="2">The sequence shown here is derived from an EMBL/GenBank/DDBJ whole genome shotgun (WGS) entry which is preliminary data.</text>
</comment>
<keyword evidence="3" id="KW-1185">Reference proteome</keyword>
<keyword evidence="1" id="KW-0812">Transmembrane</keyword>
<evidence type="ECO:0000313" key="3">
    <source>
        <dbReference type="Proteomes" id="UP000292003"/>
    </source>
</evidence>
<sequence>MDPRDDAATARVLLGIGGRVLVVAAVLLVAGSPILALVAMCGGAALLYAARSAGELSEQRAGRRVGGDR</sequence>
<protein>
    <submittedName>
        <fullName evidence="2">Uncharacterized protein</fullName>
    </submittedName>
</protein>
<keyword evidence="1" id="KW-0472">Membrane</keyword>
<accession>A0A4Q7JE37</accession>
<evidence type="ECO:0000313" key="2">
    <source>
        <dbReference type="EMBL" id="RZQ64654.1"/>
    </source>
</evidence>
<gene>
    <name evidence="2" type="ORF">EWH70_07095</name>
</gene>
<organism evidence="2 3">
    <name type="scientific">Amycolatopsis suaedae</name>
    <dbReference type="NCBI Taxonomy" id="2510978"/>
    <lineage>
        <taxon>Bacteria</taxon>
        <taxon>Bacillati</taxon>
        <taxon>Actinomycetota</taxon>
        <taxon>Actinomycetes</taxon>
        <taxon>Pseudonocardiales</taxon>
        <taxon>Pseudonocardiaceae</taxon>
        <taxon>Amycolatopsis</taxon>
    </lineage>
</organism>
<feature type="transmembrane region" description="Helical" evidence="1">
    <location>
        <begin position="20"/>
        <end position="50"/>
    </location>
</feature>
<dbReference type="Proteomes" id="UP000292003">
    <property type="component" value="Unassembled WGS sequence"/>
</dbReference>
<keyword evidence="1" id="KW-1133">Transmembrane helix</keyword>
<dbReference type="RefSeq" id="WP_130474453.1">
    <property type="nucleotide sequence ID" value="NZ_SFCC01000003.1"/>
</dbReference>
<dbReference type="EMBL" id="SFCC01000003">
    <property type="protein sequence ID" value="RZQ64654.1"/>
    <property type="molecule type" value="Genomic_DNA"/>
</dbReference>